<keyword evidence="3" id="KW-0378">Hydrolase</keyword>
<evidence type="ECO:0000259" key="1">
    <source>
        <dbReference type="Pfam" id="PF13672"/>
    </source>
</evidence>
<dbReference type="AlphaFoldDB" id="A0AAU8MME0"/>
<dbReference type="EMBL" id="CP159925">
    <property type="protein sequence ID" value="XCO73461.1"/>
    <property type="molecule type" value="Genomic_DNA"/>
</dbReference>
<sequence length="252" mass="26640">MGWQVHAASATGKSHLDKGIPCQDAFAYRVDGERLVAAVCDGAGSAAHSEIGSRLIADAVVAALAERLAAQPQWLQADEDGFAGFAGEAVAFAREALVARARRDGAALSSYAATLVAYVGDAQRGWFVHVGDGLGVAEPAQSDAPARISLPHNGEYANETYFVTGEAWRGCLRVLAVSEPVERVALMSDGAMPFAMQKGNAGLYRPFMDPVERYLRTVDEAAGSRALHGTLDDPRTHGITSDDKTLLIALRS</sequence>
<dbReference type="InterPro" id="IPR036457">
    <property type="entry name" value="PPM-type-like_dom_sf"/>
</dbReference>
<gene>
    <name evidence="3" type="ORF">ABU614_13760</name>
    <name evidence="2" type="ORF">V2J18_07170</name>
</gene>
<name>A0AAU8MME0_9GAMM</name>
<reference evidence="2 4" key="1">
    <citation type="submission" date="2024-02" db="EMBL/GenBank/DDBJ databases">
        <title>Lysobacter Genome Sequencing and Mining.</title>
        <authorList>
            <person name="Bierman J."/>
            <person name="Walker M.C."/>
        </authorList>
    </citation>
    <scope>NUCLEOTIDE SEQUENCE [LARGE SCALE GENOMIC DNA]</scope>
    <source>
        <strain evidence="2 4">PB6250</strain>
    </source>
</reference>
<accession>A0AAU8MME0</accession>
<dbReference type="RefSeq" id="WP_336131414.1">
    <property type="nucleotide sequence ID" value="NZ_CP159925.1"/>
</dbReference>
<keyword evidence="4" id="KW-1185">Reference proteome</keyword>
<proteinExistence type="predicted"/>
<protein>
    <submittedName>
        <fullName evidence="3">PP2C family serine/threonine-protein phosphatase</fullName>
        <ecNumber evidence="3">3.1.3.16</ecNumber>
    </submittedName>
</protein>
<dbReference type="Gene3D" id="3.60.40.10">
    <property type="entry name" value="PPM-type phosphatase domain"/>
    <property type="match status" value="1"/>
</dbReference>
<dbReference type="Proteomes" id="UP001387215">
    <property type="component" value="Unassembled WGS sequence"/>
</dbReference>
<feature type="domain" description="PPM-type phosphatase" evidence="1">
    <location>
        <begin position="11"/>
        <end position="231"/>
    </location>
</feature>
<dbReference type="Pfam" id="PF13672">
    <property type="entry name" value="PP2C_2"/>
    <property type="match status" value="1"/>
</dbReference>
<reference evidence="3" key="2">
    <citation type="submission" date="2024-06" db="EMBL/GenBank/DDBJ databases">
        <authorList>
            <person name="Li S."/>
        </authorList>
    </citation>
    <scope>NUCLEOTIDE SEQUENCE</scope>
    <source>
        <strain evidence="3">SR10</strain>
    </source>
</reference>
<dbReference type="InterPro" id="IPR001932">
    <property type="entry name" value="PPM-type_phosphatase-like_dom"/>
</dbReference>
<dbReference type="SUPFAM" id="SSF81606">
    <property type="entry name" value="PP2C-like"/>
    <property type="match status" value="1"/>
</dbReference>
<organism evidence="3">
    <name type="scientific">Lysobacter firmicutimachus</name>
    <dbReference type="NCBI Taxonomy" id="1792846"/>
    <lineage>
        <taxon>Bacteria</taxon>
        <taxon>Pseudomonadati</taxon>
        <taxon>Pseudomonadota</taxon>
        <taxon>Gammaproteobacteria</taxon>
        <taxon>Lysobacterales</taxon>
        <taxon>Lysobacteraceae</taxon>
        <taxon>Lysobacter</taxon>
    </lineage>
</organism>
<evidence type="ECO:0000313" key="3">
    <source>
        <dbReference type="EMBL" id="XCO73461.1"/>
    </source>
</evidence>
<dbReference type="GO" id="GO:0004722">
    <property type="term" value="F:protein serine/threonine phosphatase activity"/>
    <property type="evidence" value="ECO:0007669"/>
    <property type="project" value="UniProtKB-EC"/>
</dbReference>
<evidence type="ECO:0000313" key="2">
    <source>
        <dbReference type="EMBL" id="MEI2454457.1"/>
    </source>
</evidence>
<dbReference type="EMBL" id="JBANDL010000002">
    <property type="protein sequence ID" value="MEI2454457.1"/>
    <property type="molecule type" value="Genomic_DNA"/>
</dbReference>
<evidence type="ECO:0000313" key="4">
    <source>
        <dbReference type="Proteomes" id="UP001387215"/>
    </source>
</evidence>
<dbReference type="EC" id="3.1.3.16" evidence="3"/>